<dbReference type="RefSeq" id="WP_089373611.1">
    <property type="nucleotide sequence ID" value="NZ_BMEP01000001.1"/>
</dbReference>
<feature type="domain" description="Outer membrane protein beta-barrel" evidence="5">
    <location>
        <begin position="373"/>
        <end position="820"/>
    </location>
</feature>
<dbReference type="SUPFAM" id="SSF56935">
    <property type="entry name" value="Porins"/>
    <property type="match status" value="1"/>
</dbReference>
<evidence type="ECO:0000256" key="4">
    <source>
        <dbReference type="SAM" id="SignalP"/>
    </source>
</evidence>
<keyword evidence="6" id="KW-0675">Receptor</keyword>
<comment type="subcellular location">
    <subcellularLocation>
        <location evidence="1">Cell outer membrane</location>
    </subcellularLocation>
</comment>
<evidence type="ECO:0000313" key="7">
    <source>
        <dbReference type="Proteomes" id="UP000198379"/>
    </source>
</evidence>
<name>A0A239D3N7_9FLAO</name>
<evidence type="ECO:0000256" key="1">
    <source>
        <dbReference type="ARBA" id="ARBA00004442"/>
    </source>
</evidence>
<sequence length="848" mass="95278">MKQLFLALVLLLGSISYANANNPVDKIGTVKGKVLDKQLQEPLPFVTVSILSATGEIITGGITDDNGLFEIKGIPEGESKVTVQFIGYKTYSAPISVSRKNRSIDLGTISLEEEATGLDEVTVVAERTTIQQKIDRKVITVGKDLTTSGPTAGDIMNNLPSVTVDQQSGNLSLRGNQNVQVMIDGKLSNVPVAQLLRQIPSTSIKQIELITNPSAKYNPEGMSGLINIILHKNANLGTNININTGFTYQDNPKWNTGIDINYRNGKVNVFGSWGGNYNKNKNFGFVDREQDQIFQDFDFFDDSNSNLFKVGLDYYINDKNTLSVFTNQNLFNGFVTGTTIVDFPTDANDVSQIFDNRNDNTSQQYNIDYKLDLAKEGSSIELEVDHNIFDADENGLFLFDGENVAQDFVDFIDTERSRTTINLDYVNPISETIKLEAGAQARLFDSEINRATDQFVINPFNLSTDPNTFINAPSTNFDYARDIYSLYASVNKKWEKWSAQFGLRFESVNVTADTRETFQDGVVTDDLSNFDTDPSVDVSRDGNSVLRNFGNDYTQLYPSAFITYNPSEKNQYQFSYSRRVDRPGIGQVNPIREFSTPLISAFGNPSLIPQFTNSLEVNYTRNLEKGSITTGVFYRSVSDLINQALLYNRTDPNLNSLIFTNDNFDDTSSYGLEISANYKPLSWWSFNASFDVFSQTQQSFAETVDPTIENPTVTDIVSNNFEIDNVVWNFRVFNNFKATKKLTFSAFILYRGANENIQFEVDPMFMTNIGARYNFWKGKATASLNYNDIFNTMKFQGTGTRPFNQNIQFNWESNTINAALSLRLGSNKYRAKSRKRRDNDEKEGGGIF</sequence>
<reference evidence="6 7" key="1">
    <citation type="submission" date="2017-06" db="EMBL/GenBank/DDBJ databases">
        <authorList>
            <person name="Kim H.J."/>
            <person name="Triplett B.A."/>
        </authorList>
    </citation>
    <scope>NUCLEOTIDE SEQUENCE [LARGE SCALE GENOMIC DNA]</scope>
    <source>
        <strain evidence="6 7">DSM 25597</strain>
    </source>
</reference>
<dbReference type="Gene3D" id="2.170.130.10">
    <property type="entry name" value="TonB-dependent receptor, plug domain"/>
    <property type="match status" value="1"/>
</dbReference>
<accession>A0A239D3N7</accession>
<evidence type="ECO:0000259" key="5">
    <source>
        <dbReference type="Pfam" id="PF14905"/>
    </source>
</evidence>
<evidence type="ECO:0000256" key="2">
    <source>
        <dbReference type="ARBA" id="ARBA00023136"/>
    </source>
</evidence>
<protein>
    <submittedName>
        <fullName evidence="6">Outer membrane receptor proteins, mostly Fe transport</fullName>
    </submittedName>
</protein>
<keyword evidence="4" id="KW-0732">Signal</keyword>
<dbReference type="Gene3D" id="2.60.40.1120">
    <property type="entry name" value="Carboxypeptidase-like, regulatory domain"/>
    <property type="match status" value="1"/>
</dbReference>
<keyword evidence="2" id="KW-0472">Membrane</keyword>
<dbReference type="PANTHER" id="PTHR40980:SF4">
    <property type="entry name" value="TONB-DEPENDENT RECEPTOR-LIKE BETA-BARREL DOMAIN-CONTAINING PROTEIN"/>
    <property type="match status" value="1"/>
</dbReference>
<dbReference type="InterPro" id="IPR037066">
    <property type="entry name" value="Plug_dom_sf"/>
</dbReference>
<feature type="signal peptide" evidence="4">
    <location>
        <begin position="1"/>
        <end position="20"/>
    </location>
</feature>
<dbReference type="AlphaFoldDB" id="A0A239D3N7"/>
<dbReference type="Gene3D" id="2.40.170.20">
    <property type="entry name" value="TonB-dependent receptor, beta-barrel domain"/>
    <property type="match status" value="1"/>
</dbReference>
<keyword evidence="3" id="KW-0998">Cell outer membrane</keyword>
<feature type="chain" id="PRO_5012127646" evidence="4">
    <location>
        <begin position="21"/>
        <end position="848"/>
    </location>
</feature>
<dbReference type="PANTHER" id="PTHR40980">
    <property type="entry name" value="PLUG DOMAIN-CONTAINING PROTEIN"/>
    <property type="match status" value="1"/>
</dbReference>
<organism evidence="6 7">
    <name type="scientific">Dokdonia pacifica</name>
    <dbReference type="NCBI Taxonomy" id="1627892"/>
    <lineage>
        <taxon>Bacteria</taxon>
        <taxon>Pseudomonadati</taxon>
        <taxon>Bacteroidota</taxon>
        <taxon>Flavobacteriia</taxon>
        <taxon>Flavobacteriales</taxon>
        <taxon>Flavobacteriaceae</taxon>
        <taxon>Dokdonia</taxon>
    </lineage>
</organism>
<gene>
    <name evidence="6" type="ORF">SAMN06265376_109123</name>
</gene>
<dbReference type="GO" id="GO:0009279">
    <property type="term" value="C:cell outer membrane"/>
    <property type="evidence" value="ECO:0007669"/>
    <property type="project" value="UniProtKB-SubCell"/>
</dbReference>
<evidence type="ECO:0000313" key="6">
    <source>
        <dbReference type="EMBL" id="SNS26839.1"/>
    </source>
</evidence>
<dbReference type="InterPro" id="IPR041700">
    <property type="entry name" value="OMP_b-brl_3"/>
</dbReference>
<keyword evidence="7" id="KW-1185">Reference proteome</keyword>
<dbReference type="EMBL" id="FZNY01000009">
    <property type="protein sequence ID" value="SNS26839.1"/>
    <property type="molecule type" value="Genomic_DNA"/>
</dbReference>
<evidence type="ECO:0000256" key="3">
    <source>
        <dbReference type="ARBA" id="ARBA00023237"/>
    </source>
</evidence>
<dbReference type="InterPro" id="IPR008969">
    <property type="entry name" value="CarboxyPept-like_regulatory"/>
</dbReference>
<dbReference type="Pfam" id="PF14905">
    <property type="entry name" value="OMP_b-brl_3"/>
    <property type="match status" value="1"/>
</dbReference>
<dbReference type="Pfam" id="PF13715">
    <property type="entry name" value="CarbopepD_reg_2"/>
    <property type="match status" value="1"/>
</dbReference>
<proteinExistence type="predicted"/>
<dbReference type="InterPro" id="IPR036942">
    <property type="entry name" value="Beta-barrel_TonB_sf"/>
</dbReference>
<dbReference type="OrthoDB" id="8764943at2"/>
<dbReference type="Proteomes" id="UP000198379">
    <property type="component" value="Unassembled WGS sequence"/>
</dbReference>
<dbReference type="SUPFAM" id="SSF49464">
    <property type="entry name" value="Carboxypeptidase regulatory domain-like"/>
    <property type="match status" value="1"/>
</dbReference>